<dbReference type="Proteomes" id="UP001186974">
    <property type="component" value="Unassembled WGS sequence"/>
</dbReference>
<name>A0ACC3DV14_9PEZI</name>
<reference evidence="1" key="1">
    <citation type="submission" date="2024-09" db="EMBL/GenBank/DDBJ databases">
        <title>Black Yeasts Isolated from many extreme environments.</title>
        <authorList>
            <person name="Coleine C."/>
            <person name="Stajich J.E."/>
            <person name="Selbmann L."/>
        </authorList>
    </citation>
    <scope>NUCLEOTIDE SEQUENCE</scope>
    <source>
        <strain evidence="1">CCFEE 5737</strain>
    </source>
</reference>
<feature type="non-terminal residue" evidence="1">
    <location>
        <position position="1"/>
    </location>
</feature>
<gene>
    <name evidence="1" type="ORF">LTS18_001402</name>
</gene>
<organism evidence="1 2">
    <name type="scientific">Coniosporium uncinatum</name>
    <dbReference type="NCBI Taxonomy" id="93489"/>
    <lineage>
        <taxon>Eukaryota</taxon>
        <taxon>Fungi</taxon>
        <taxon>Dikarya</taxon>
        <taxon>Ascomycota</taxon>
        <taxon>Pezizomycotina</taxon>
        <taxon>Dothideomycetes</taxon>
        <taxon>Dothideomycetes incertae sedis</taxon>
        <taxon>Coniosporium</taxon>
    </lineage>
</organism>
<protein>
    <submittedName>
        <fullName evidence="1">Uncharacterized protein</fullName>
    </submittedName>
</protein>
<comment type="caution">
    <text evidence="1">The sequence shown here is derived from an EMBL/GenBank/DDBJ whole genome shotgun (WGS) entry which is preliminary data.</text>
</comment>
<proteinExistence type="predicted"/>
<keyword evidence="2" id="KW-1185">Reference proteome</keyword>
<sequence length="174" mass="19050">AGGSLGSALLSGLLQEPEFTITAFLRHSSKAHGSLPTSVRTVTVPDDYPIDHLIEAFRGQDVVINAISSTNVQEQYRFIDAAVIAGVKRYGQELSPVFKDKGDVQTSMHHDFLGMHCNERRMVFCDDGKGKFSCTTMENTVLALCNALLKLAETANKLLFIGDFATTQKELLAR</sequence>
<evidence type="ECO:0000313" key="2">
    <source>
        <dbReference type="Proteomes" id="UP001186974"/>
    </source>
</evidence>
<evidence type="ECO:0000313" key="1">
    <source>
        <dbReference type="EMBL" id="KAK3080436.1"/>
    </source>
</evidence>
<dbReference type="EMBL" id="JAWDJW010000567">
    <property type="protein sequence ID" value="KAK3080436.1"/>
    <property type="molecule type" value="Genomic_DNA"/>
</dbReference>
<accession>A0ACC3DV14</accession>